<evidence type="ECO:0000256" key="6">
    <source>
        <dbReference type="ARBA" id="ARBA00022989"/>
    </source>
</evidence>
<dbReference type="EMBL" id="JAAECE010000008">
    <property type="protein sequence ID" value="KAF1798136.1"/>
    <property type="molecule type" value="Genomic_DNA"/>
</dbReference>
<name>A0A8H4EXH2_MUCCL</name>
<proteinExistence type="inferred from homology"/>
<dbReference type="GO" id="GO:0034203">
    <property type="term" value="P:glycolipid translocation"/>
    <property type="evidence" value="ECO:0007669"/>
    <property type="project" value="TreeGrafter"/>
</dbReference>
<keyword evidence="5 10" id="KW-0256">Endoplasmic reticulum</keyword>
<keyword evidence="4 10" id="KW-0812">Transmembrane</keyword>
<dbReference type="InterPro" id="IPR007594">
    <property type="entry name" value="RFT1"/>
</dbReference>
<evidence type="ECO:0000256" key="4">
    <source>
        <dbReference type="ARBA" id="ARBA00022692"/>
    </source>
</evidence>
<feature type="transmembrane region" description="Helical" evidence="10">
    <location>
        <begin position="380"/>
        <end position="397"/>
    </location>
</feature>
<evidence type="ECO:0000256" key="5">
    <source>
        <dbReference type="ARBA" id="ARBA00022824"/>
    </source>
</evidence>
<organism evidence="11 12">
    <name type="scientific">Mucor circinelloides f. lusitanicus</name>
    <name type="common">Mucor racemosus var. lusitanicus</name>
    <dbReference type="NCBI Taxonomy" id="29924"/>
    <lineage>
        <taxon>Eukaryota</taxon>
        <taxon>Fungi</taxon>
        <taxon>Fungi incertae sedis</taxon>
        <taxon>Mucoromycota</taxon>
        <taxon>Mucoromycotina</taxon>
        <taxon>Mucoromycetes</taxon>
        <taxon>Mucorales</taxon>
        <taxon>Mucorineae</taxon>
        <taxon>Mucoraceae</taxon>
        <taxon>Mucor</taxon>
    </lineage>
</organism>
<feature type="transmembrane region" description="Helical" evidence="10">
    <location>
        <begin position="211"/>
        <end position="231"/>
    </location>
</feature>
<evidence type="ECO:0000256" key="1">
    <source>
        <dbReference type="ARBA" id="ARBA00004477"/>
    </source>
</evidence>
<feature type="transmembrane region" description="Helical" evidence="10">
    <location>
        <begin position="57"/>
        <end position="75"/>
    </location>
</feature>
<dbReference type="GO" id="GO:0005789">
    <property type="term" value="C:endoplasmic reticulum membrane"/>
    <property type="evidence" value="ECO:0007669"/>
    <property type="project" value="UniProtKB-SubCell"/>
</dbReference>
<reference evidence="11 12" key="1">
    <citation type="submission" date="2019-09" db="EMBL/GenBank/DDBJ databases">
        <authorList>
            <consortium name="DOE Joint Genome Institute"/>
            <person name="Mondo S.J."/>
            <person name="Navarro-Mendoza M.I."/>
            <person name="Perez-Arques C."/>
            <person name="Panchal S."/>
            <person name="Nicolas F.E."/>
            <person name="Ganguly P."/>
            <person name="Pangilinan J."/>
            <person name="Grigoriev I."/>
            <person name="Heitman J."/>
            <person name="Sanya K."/>
            <person name="Garre V."/>
        </authorList>
    </citation>
    <scope>NUCLEOTIDE SEQUENCE [LARGE SCALE GENOMIC DNA]</scope>
    <source>
        <strain evidence="11 12">MU402</strain>
    </source>
</reference>
<dbReference type="Proteomes" id="UP000469890">
    <property type="component" value="Unassembled WGS sequence"/>
</dbReference>
<accession>A0A8H4EXH2</accession>
<evidence type="ECO:0000256" key="2">
    <source>
        <dbReference type="ARBA" id="ARBA00004922"/>
    </source>
</evidence>
<evidence type="ECO:0000256" key="8">
    <source>
        <dbReference type="ARBA" id="ARBA00044793"/>
    </source>
</evidence>
<evidence type="ECO:0000256" key="9">
    <source>
        <dbReference type="ARBA" id="ARBA00045912"/>
    </source>
</evidence>
<dbReference type="AlphaFoldDB" id="A0A8H4EXH2"/>
<comment type="subcellular location">
    <subcellularLocation>
        <location evidence="1 10">Endoplasmic reticulum membrane</location>
        <topology evidence="1 10">Multi-pass membrane protein</topology>
    </subcellularLocation>
</comment>
<feature type="transmembrane region" description="Helical" evidence="10">
    <location>
        <begin position="96"/>
        <end position="117"/>
    </location>
</feature>
<keyword evidence="10" id="KW-0813">Transport</keyword>
<gene>
    <name evidence="11" type="ORF">FB192DRAFT_1289891</name>
</gene>
<feature type="transmembrane region" description="Helical" evidence="10">
    <location>
        <begin position="348"/>
        <end position="368"/>
    </location>
</feature>
<comment type="pathway">
    <text evidence="2">Protein modification; protein glycosylation.</text>
</comment>
<dbReference type="Pfam" id="PF04506">
    <property type="entry name" value="Rft-1"/>
    <property type="match status" value="2"/>
</dbReference>
<keyword evidence="7 10" id="KW-0472">Membrane</keyword>
<dbReference type="PANTHER" id="PTHR13117:SF5">
    <property type="entry name" value="PROTEIN RFT1 HOMOLOG"/>
    <property type="match status" value="1"/>
</dbReference>
<protein>
    <recommendedName>
        <fullName evidence="8 10">Man(5)GlcNAc(2)-PP-dolichol translocation protein RFT1</fullName>
    </recommendedName>
</protein>
<evidence type="ECO:0000313" key="11">
    <source>
        <dbReference type="EMBL" id="KAF1798136.1"/>
    </source>
</evidence>
<sequence length="398" mass="44574">MDKKQAESAAATTPKDENLLAATAKGASYLILLQFLSRMLTFSLNQIVLRYISKETFGIASVNLELLSSTILFISREGFRSALIRSSKNQQSILNLAYIPTLFGLVTTLITCAYYLSTISEEQSLQFPYYRLAVMLYGAASFLELVVEPLFVLALNQLKAECRHCCSSYWFDKTLLNLGITMTKQSFLKHVLTEGDKMLISVLSSMQDRGIYAFVVNYGLIFICFATNYTSTLIDLLVGKKWSVGEGDAPGVLAMYCIYIPFMGINGITEGFVQAVASKKDLTRLSYFMVLFSVCFMTSGFVFMHLFKLGATGLILANMVNLAIRISYSWHFIRKYFGKHVTLSVRQWSPHVATLASFVLAWFVTHWSKNSIGWYTLKEKGLHIAVGGVCFILVSVVM</sequence>
<evidence type="ECO:0000313" key="12">
    <source>
        <dbReference type="Proteomes" id="UP000469890"/>
    </source>
</evidence>
<feature type="transmembrane region" description="Helical" evidence="10">
    <location>
        <begin position="251"/>
        <end position="273"/>
    </location>
</feature>
<feature type="transmembrane region" description="Helical" evidence="10">
    <location>
        <begin position="285"/>
        <end position="303"/>
    </location>
</feature>
<comment type="caution">
    <text evidence="11">The sequence shown here is derived from an EMBL/GenBank/DDBJ whole genome shotgun (WGS) entry which is preliminary data.</text>
</comment>
<feature type="transmembrane region" description="Helical" evidence="10">
    <location>
        <begin position="20"/>
        <end position="37"/>
    </location>
</feature>
<evidence type="ECO:0000256" key="3">
    <source>
        <dbReference type="ARBA" id="ARBA00010288"/>
    </source>
</evidence>
<evidence type="ECO:0000256" key="10">
    <source>
        <dbReference type="RuleBase" id="RU365067"/>
    </source>
</evidence>
<keyword evidence="6 10" id="KW-1133">Transmembrane helix</keyword>
<dbReference type="GO" id="GO:0006488">
    <property type="term" value="P:dolichol-linked oligosaccharide biosynthetic process"/>
    <property type="evidence" value="ECO:0007669"/>
    <property type="project" value="InterPro"/>
</dbReference>
<feature type="transmembrane region" description="Helical" evidence="10">
    <location>
        <begin position="309"/>
        <end position="328"/>
    </location>
</feature>
<dbReference type="PANTHER" id="PTHR13117">
    <property type="entry name" value="ENDOPLASMIC RETICULUM MULTISPAN TRANSMEMBRANE PROTEIN-RELATED"/>
    <property type="match status" value="1"/>
</dbReference>
<comment type="function">
    <text evidence="9 10">Intramembrane glycolipid transporter that operates in the biosynthetic pathway of dolichol-linked oligosaccharides, the glycan precursors employed in protein asparagine (N)-glycosylation. The sequential addition of sugars to dolichol pyrophosphate produces dolichol-linked oligosaccharides containing fourteen sugars, including two GlcNAcs, nine mannoses and three glucoses. Once assembled, the oligosaccharide is transferred from the lipid to nascent proteins by oligosaccharyltransferases. The assembly of dolichol-linked oligosaccharides begins on the cytosolic side of the endoplasmic reticulum membrane and finishes in its lumen. RFT1 could mediate the translocation of the cytosolically oriented intermediate DolPP-GlcNAc2Man5, produced by ALG11, into the ER lumen where dolichol-linked oligosaccharides assembly continues. However, the intramembrane lipid transporter activity could not be confirmed in vitro.</text>
</comment>
<feature type="transmembrane region" description="Helical" evidence="10">
    <location>
        <begin position="129"/>
        <end position="155"/>
    </location>
</feature>
<comment type="similarity">
    <text evidence="3 10">Belongs to the RFT1 family.</text>
</comment>
<evidence type="ECO:0000256" key="7">
    <source>
        <dbReference type="ARBA" id="ARBA00023136"/>
    </source>
</evidence>